<protein>
    <submittedName>
        <fullName evidence="3">Sugar phosphate isomerase/epimerase</fullName>
    </submittedName>
</protein>
<evidence type="ECO:0000256" key="1">
    <source>
        <dbReference type="ARBA" id="ARBA00023277"/>
    </source>
</evidence>
<comment type="caution">
    <text evidence="3">The sequence shown here is derived from an EMBL/GenBank/DDBJ whole genome shotgun (WGS) entry which is preliminary data.</text>
</comment>
<feature type="domain" description="Xylose isomerase-like TIM barrel" evidence="2">
    <location>
        <begin position="67"/>
        <end position="303"/>
    </location>
</feature>
<accession>A0A7J5B8S4</accession>
<sequence length="317" mass="33612">MTSGAEPGTEPGAAAGLGFGAKPSAAAESAAAAIALPPLVATCWTTAGSAMPAAASELSPFSAVARVRAAAENGWSGIGFGQDDVREIRDTIGFAALRQEIEDAGLTHVEVELVSNWWQEDGDWRENWELLLEAAGDLGAAFIKAGTDFADPLTDFSDYVAPFRSLAEEAQAVGTRVALEPLPFGRFASMPFGAEFIRAVDHPAAGLVVDFWHVFRAGTSLEELARSLTADIVFGVELSDAHADIRGETLFADTRDHRTLIGQGDQDVVGFIRTMREVGYTGPWGVEILSAEHRARSLEEAAKIAYDTAAAVFETVQ</sequence>
<dbReference type="PANTHER" id="PTHR12110">
    <property type="entry name" value="HYDROXYPYRUVATE ISOMERASE"/>
    <property type="match status" value="1"/>
</dbReference>
<keyword evidence="4" id="KW-1185">Reference proteome</keyword>
<reference evidence="3 4" key="1">
    <citation type="submission" date="2019-09" db="EMBL/GenBank/DDBJ databases">
        <title>Phylogeny of genus Pseudoclavibacter and closely related genus.</title>
        <authorList>
            <person name="Li Y."/>
        </authorList>
    </citation>
    <scope>NUCLEOTIDE SEQUENCE [LARGE SCALE GENOMIC DNA]</scope>
    <source>
        <strain evidence="3 4">KCTC 13959</strain>
    </source>
</reference>
<dbReference type="Pfam" id="PF01261">
    <property type="entry name" value="AP_endonuc_2"/>
    <property type="match status" value="1"/>
</dbReference>
<evidence type="ECO:0000313" key="3">
    <source>
        <dbReference type="EMBL" id="KAB1641714.1"/>
    </source>
</evidence>
<evidence type="ECO:0000313" key="4">
    <source>
        <dbReference type="Proteomes" id="UP000433493"/>
    </source>
</evidence>
<dbReference type="PANTHER" id="PTHR12110:SF48">
    <property type="entry name" value="BLL3656 PROTEIN"/>
    <property type="match status" value="1"/>
</dbReference>
<dbReference type="InterPro" id="IPR050312">
    <property type="entry name" value="IolE/XylAMocC-like"/>
</dbReference>
<dbReference type="InterPro" id="IPR036237">
    <property type="entry name" value="Xyl_isomerase-like_sf"/>
</dbReference>
<dbReference type="SUPFAM" id="SSF51658">
    <property type="entry name" value="Xylose isomerase-like"/>
    <property type="match status" value="1"/>
</dbReference>
<name>A0A7J5B8S4_9MICO</name>
<dbReference type="GO" id="GO:0016853">
    <property type="term" value="F:isomerase activity"/>
    <property type="evidence" value="ECO:0007669"/>
    <property type="project" value="UniProtKB-KW"/>
</dbReference>
<dbReference type="OrthoDB" id="9780241at2"/>
<dbReference type="EMBL" id="WBKB01000008">
    <property type="protein sequence ID" value="KAB1641714.1"/>
    <property type="molecule type" value="Genomic_DNA"/>
</dbReference>
<proteinExistence type="predicted"/>
<dbReference type="InterPro" id="IPR013022">
    <property type="entry name" value="Xyl_isomerase-like_TIM-brl"/>
</dbReference>
<dbReference type="Proteomes" id="UP000433493">
    <property type="component" value="Unassembled WGS sequence"/>
</dbReference>
<evidence type="ECO:0000259" key="2">
    <source>
        <dbReference type="Pfam" id="PF01261"/>
    </source>
</evidence>
<dbReference type="Gene3D" id="3.20.20.150">
    <property type="entry name" value="Divalent-metal-dependent TIM barrel enzymes"/>
    <property type="match status" value="1"/>
</dbReference>
<organism evidence="3 4">
    <name type="scientific">Gulosibacter chungangensis</name>
    <dbReference type="NCBI Taxonomy" id="979746"/>
    <lineage>
        <taxon>Bacteria</taxon>
        <taxon>Bacillati</taxon>
        <taxon>Actinomycetota</taxon>
        <taxon>Actinomycetes</taxon>
        <taxon>Micrococcales</taxon>
        <taxon>Microbacteriaceae</taxon>
        <taxon>Gulosibacter</taxon>
    </lineage>
</organism>
<keyword evidence="1" id="KW-0119">Carbohydrate metabolism</keyword>
<keyword evidence="3" id="KW-0413">Isomerase</keyword>
<gene>
    <name evidence="3" type="ORF">F8O05_11740</name>
</gene>
<dbReference type="AlphaFoldDB" id="A0A7J5B8S4"/>